<keyword evidence="8" id="KW-1185">Reference proteome</keyword>
<reference evidence="7" key="1">
    <citation type="submission" date="2023-07" db="EMBL/GenBank/DDBJ databases">
        <title>Genomic Encyclopedia of Type Strains, Phase IV (KMG-IV): sequencing the most valuable type-strain genomes for metagenomic binning, comparative biology and taxonomic classification.</title>
        <authorList>
            <person name="Goeker M."/>
        </authorList>
    </citation>
    <scope>NUCLEOTIDE SEQUENCE</scope>
    <source>
        <strain evidence="7">DSM 26174</strain>
    </source>
</reference>
<comment type="caution">
    <text evidence="7">The sequence shown here is derived from an EMBL/GenBank/DDBJ whole genome shotgun (WGS) entry which is preliminary data.</text>
</comment>
<feature type="short sequence motif" description="GXGXXG" evidence="4">
    <location>
        <begin position="14"/>
        <end position="19"/>
    </location>
</feature>
<evidence type="ECO:0000256" key="3">
    <source>
        <dbReference type="ARBA" id="ARBA00023098"/>
    </source>
</evidence>
<evidence type="ECO:0000256" key="2">
    <source>
        <dbReference type="ARBA" id="ARBA00022963"/>
    </source>
</evidence>
<dbReference type="Gene3D" id="3.40.1090.10">
    <property type="entry name" value="Cytosolic phospholipase A2 catalytic domain"/>
    <property type="match status" value="2"/>
</dbReference>
<evidence type="ECO:0000256" key="4">
    <source>
        <dbReference type="PROSITE-ProRule" id="PRU01161"/>
    </source>
</evidence>
<sequence length="254" mass="28267">MRKKKKKIGLTLSGGGSRGVIHIGVLHAFEKYNIMPNAISGTSMGAIIAAFYAHGISPLEILNTFKKSSIRNFFKLLISKKGIFSLKMLEKLIVNNIPHDNFNDLKIPLFVCTTNLTLGQTHFFSSGTLSNKLMASSTIPILFPAIEIDGHQYIDGGLLNNLPIEPILEICDTTIGVHVNNVPPSPRYSNMREIGIRTFSLAIAQNVKQNSSKCDYLIEPKLNKYYDFLDFNALDELFSIGYEHGEALIKKHLL</sequence>
<gene>
    <name evidence="7" type="ORF">HNQ88_002087</name>
</gene>
<dbReference type="Pfam" id="PF01734">
    <property type="entry name" value="Patatin"/>
    <property type="match status" value="1"/>
</dbReference>
<dbReference type="SUPFAM" id="SSF52151">
    <property type="entry name" value="FabD/lysophospholipase-like"/>
    <property type="match status" value="1"/>
</dbReference>
<proteinExistence type="predicted"/>
<feature type="active site" description="Nucleophile" evidence="4">
    <location>
        <position position="43"/>
    </location>
</feature>
<keyword evidence="1 4" id="KW-0378">Hydrolase</keyword>
<dbReference type="PANTHER" id="PTHR14226">
    <property type="entry name" value="NEUROPATHY TARGET ESTERASE/SWISS CHEESE D.MELANOGASTER"/>
    <property type="match status" value="1"/>
</dbReference>
<dbReference type="InterPro" id="IPR016035">
    <property type="entry name" value="Acyl_Trfase/lysoPLipase"/>
</dbReference>
<dbReference type="InterPro" id="IPR002641">
    <property type="entry name" value="PNPLA_dom"/>
</dbReference>
<dbReference type="Proteomes" id="UP001185092">
    <property type="component" value="Unassembled WGS sequence"/>
</dbReference>
<dbReference type="AlphaFoldDB" id="A0AAE4BSN7"/>
<keyword evidence="5" id="KW-1133">Transmembrane helix</keyword>
<protein>
    <submittedName>
        <fullName evidence="7">NTE family protein</fullName>
    </submittedName>
</protein>
<keyword evidence="3 4" id="KW-0443">Lipid metabolism</keyword>
<feature type="active site" description="Proton acceptor" evidence="4">
    <location>
        <position position="155"/>
    </location>
</feature>
<keyword evidence="5" id="KW-0812">Transmembrane</keyword>
<evidence type="ECO:0000313" key="8">
    <source>
        <dbReference type="Proteomes" id="UP001185092"/>
    </source>
</evidence>
<evidence type="ECO:0000256" key="1">
    <source>
        <dbReference type="ARBA" id="ARBA00022801"/>
    </source>
</evidence>
<name>A0AAE4BSN7_9BACT</name>
<dbReference type="PROSITE" id="PS51635">
    <property type="entry name" value="PNPLA"/>
    <property type="match status" value="1"/>
</dbReference>
<feature type="domain" description="PNPLA" evidence="6">
    <location>
        <begin position="10"/>
        <end position="168"/>
    </location>
</feature>
<evidence type="ECO:0000256" key="5">
    <source>
        <dbReference type="SAM" id="Phobius"/>
    </source>
</evidence>
<organism evidence="7 8">
    <name type="scientific">Aureibacter tunicatorum</name>
    <dbReference type="NCBI Taxonomy" id="866807"/>
    <lineage>
        <taxon>Bacteria</taxon>
        <taxon>Pseudomonadati</taxon>
        <taxon>Bacteroidota</taxon>
        <taxon>Cytophagia</taxon>
        <taxon>Cytophagales</taxon>
        <taxon>Persicobacteraceae</taxon>
        <taxon>Aureibacter</taxon>
    </lineage>
</organism>
<dbReference type="GO" id="GO:0016042">
    <property type="term" value="P:lipid catabolic process"/>
    <property type="evidence" value="ECO:0007669"/>
    <property type="project" value="UniProtKB-UniRule"/>
</dbReference>
<feature type="short sequence motif" description="GXSXG" evidence="4">
    <location>
        <begin position="41"/>
        <end position="45"/>
    </location>
</feature>
<dbReference type="PANTHER" id="PTHR14226:SF78">
    <property type="entry name" value="SLR0060 PROTEIN"/>
    <property type="match status" value="1"/>
</dbReference>
<dbReference type="RefSeq" id="WP_309938559.1">
    <property type="nucleotide sequence ID" value="NZ_AP025305.1"/>
</dbReference>
<dbReference type="EMBL" id="JAVDQD010000002">
    <property type="protein sequence ID" value="MDR6239050.1"/>
    <property type="molecule type" value="Genomic_DNA"/>
</dbReference>
<dbReference type="InterPro" id="IPR050301">
    <property type="entry name" value="NTE"/>
</dbReference>
<keyword evidence="5" id="KW-0472">Membrane</keyword>
<feature type="transmembrane region" description="Helical" evidence="5">
    <location>
        <begin position="44"/>
        <end position="65"/>
    </location>
</feature>
<accession>A0AAE4BSN7</accession>
<dbReference type="GO" id="GO:0016787">
    <property type="term" value="F:hydrolase activity"/>
    <property type="evidence" value="ECO:0007669"/>
    <property type="project" value="UniProtKB-UniRule"/>
</dbReference>
<feature type="short sequence motif" description="DGA/G" evidence="4">
    <location>
        <begin position="155"/>
        <end position="157"/>
    </location>
</feature>
<dbReference type="CDD" id="cd07205">
    <property type="entry name" value="Pat_PNPLA6_PNPLA7_NTE1_like"/>
    <property type="match status" value="1"/>
</dbReference>
<evidence type="ECO:0000313" key="7">
    <source>
        <dbReference type="EMBL" id="MDR6239050.1"/>
    </source>
</evidence>
<evidence type="ECO:0000259" key="6">
    <source>
        <dbReference type="PROSITE" id="PS51635"/>
    </source>
</evidence>
<keyword evidence="2 4" id="KW-0442">Lipid degradation</keyword>